<feature type="non-terminal residue" evidence="1">
    <location>
        <position position="85"/>
    </location>
</feature>
<proteinExistence type="predicted"/>
<dbReference type="EMBL" id="UINC01144716">
    <property type="protein sequence ID" value="SVD34401.1"/>
    <property type="molecule type" value="Genomic_DNA"/>
</dbReference>
<name>A0A382UL46_9ZZZZ</name>
<protein>
    <submittedName>
        <fullName evidence="1">Uncharacterized protein</fullName>
    </submittedName>
</protein>
<evidence type="ECO:0000313" key="1">
    <source>
        <dbReference type="EMBL" id="SVD34401.1"/>
    </source>
</evidence>
<reference evidence="1" key="1">
    <citation type="submission" date="2018-05" db="EMBL/GenBank/DDBJ databases">
        <authorList>
            <person name="Lanie J.A."/>
            <person name="Ng W.-L."/>
            <person name="Kazmierczak K.M."/>
            <person name="Andrzejewski T.M."/>
            <person name="Davidsen T.M."/>
            <person name="Wayne K.J."/>
            <person name="Tettelin H."/>
            <person name="Glass J.I."/>
            <person name="Rusch D."/>
            <person name="Podicherti R."/>
            <person name="Tsui H.-C.T."/>
            <person name="Winkler M.E."/>
        </authorList>
    </citation>
    <scope>NUCLEOTIDE SEQUENCE</scope>
</reference>
<sequence>MAEPSPKTHLIRLGALLALGLIAFSIFRTLMVPSSWSSTDGYRKDSLAEIAKKPMKHGGNESCIGCHEDSEGIHEDAMTTLREGV</sequence>
<organism evidence="1">
    <name type="scientific">marine metagenome</name>
    <dbReference type="NCBI Taxonomy" id="408172"/>
    <lineage>
        <taxon>unclassified sequences</taxon>
        <taxon>metagenomes</taxon>
        <taxon>ecological metagenomes</taxon>
    </lineage>
</organism>
<gene>
    <name evidence="1" type="ORF">METZ01_LOCUS387255</name>
</gene>
<accession>A0A382UL46</accession>
<dbReference type="AlphaFoldDB" id="A0A382UL46"/>